<evidence type="ECO:0008006" key="3">
    <source>
        <dbReference type="Google" id="ProtNLM"/>
    </source>
</evidence>
<dbReference type="AlphaFoldDB" id="A0A1H2LBT6"/>
<dbReference type="STRING" id="131112.SAMN04489737_0366"/>
<proteinExistence type="predicted"/>
<dbReference type="RefSeq" id="WP_091279199.1">
    <property type="nucleotide sequence ID" value="NZ_JABAPH010000020.1"/>
</dbReference>
<dbReference type="GeneID" id="65344121"/>
<accession>A0A1H2LBT6</accession>
<evidence type="ECO:0000313" key="2">
    <source>
        <dbReference type="Proteomes" id="UP000214355"/>
    </source>
</evidence>
<organism evidence="1 2">
    <name type="scientific">Arcanobacterium phocae</name>
    <dbReference type="NCBI Taxonomy" id="131112"/>
    <lineage>
        <taxon>Bacteria</taxon>
        <taxon>Bacillati</taxon>
        <taxon>Actinomycetota</taxon>
        <taxon>Actinomycetes</taxon>
        <taxon>Actinomycetales</taxon>
        <taxon>Actinomycetaceae</taxon>
        <taxon>Arcanobacterium</taxon>
    </lineage>
</organism>
<dbReference type="Proteomes" id="UP000214355">
    <property type="component" value="Chromosome I"/>
</dbReference>
<evidence type="ECO:0000313" key="1">
    <source>
        <dbReference type="EMBL" id="SDU78195.1"/>
    </source>
</evidence>
<sequence length="143" mass="16425">MNTYTLRDVSVRKFSGERRNKSQSLEPNLSNNEVETSITFTPQSPHDNSQFFSFLIDIEVKTLDSTLAFTLGVLFESQTPESIPLDESEKRHFISNILYPSIFPYIRQYVQHFSATLHTQPITFPFSPPTEADATFIENNITE</sequence>
<protein>
    <recommendedName>
        <fullName evidence="3">Preprotein translocase subunit SecB</fullName>
    </recommendedName>
</protein>
<gene>
    <name evidence="1" type="ORF">SAMN04489737_0366</name>
</gene>
<dbReference type="EMBL" id="LT629804">
    <property type="protein sequence ID" value="SDU78195.1"/>
    <property type="molecule type" value="Genomic_DNA"/>
</dbReference>
<reference evidence="2" key="1">
    <citation type="submission" date="2016-10" db="EMBL/GenBank/DDBJ databases">
        <authorList>
            <person name="Varghese N."/>
            <person name="Submissions S."/>
        </authorList>
    </citation>
    <scope>NUCLEOTIDE SEQUENCE [LARGE SCALE GENOMIC DNA]</scope>
    <source>
        <strain evidence="2">DSM 10002</strain>
    </source>
</reference>
<keyword evidence="2" id="KW-1185">Reference proteome</keyword>
<name>A0A1H2LBT6_9ACTO</name>